<dbReference type="CDD" id="cd02440">
    <property type="entry name" value="AdoMet_MTases"/>
    <property type="match status" value="1"/>
</dbReference>
<organism evidence="2 3">
    <name type="scientific">Spirobacillus cienkowskii</name>
    <dbReference type="NCBI Taxonomy" id="495820"/>
    <lineage>
        <taxon>Bacteria</taxon>
        <taxon>Pseudomonadati</taxon>
        <taxon>Bdellovibrionota</taxon>
        <taxon>Oligoflexia</taxon>
        <taxon>Silvanigrellales</taxon>
        <taxon>Spirobacillus</taxon>
    </lineage>
</organism>
<keyword evidence="1" id="KW-0812">Transmembrane</keyword>
<keyword evidence="2" id="KW-0489">Methyltransferase</keyword>
<evidence type="ECO:0000256" key="1">
    <source>
        <dbReference type="SAM" id="Phobius"/>
    </source>
</evidence>
<protein>
    <submittedName>
        <fullName evidence="2">Class I SAM-dependent methyltransferase</fullName>
    </submittedName>
</protein>
<gene>
    <name evidence="2" type="ORF">DCC88_12115</name>
</gene>
<keyword evidence="1" id="KW-0472">Membrane</keyword>
<dbReference type="Gene3D" id="3.40.50.150">
    <property type="entry name" value="Vaccinia Virus protein VP39"/>
    <property type="match status" value="1"/>
</dbReference>
<proteinExistence type="predicted"/>
<dbReference type="Pfam" id="PF13578">
    <property type="entry name" value="Methyltransf_24"/>
    <property type="match status" value="1"/>
</dbReference>
<reference evidence="2" key="1">
    <citation type="submission" date="2018-04" db="EMBL/GenBank/DDBJ databases">
        <title>Draft genome sequence of the Candidatus Spirobacillus cienkowskii, a pathogen of freshwater Daphnia species, reconstructed from hemolymph metagenomic reads.</title>
        <authorList>
            <person name="Bresciani L."/>
            <person name="Lemos L.N."/>
            <person name="Wale N."/>
            <person name="Lin J.Y."/>
            <person name="Fernandes G.R."/>
            <person name="Duffy M.A."/>
            <person name="Rodrigues J.M."/>
        </authorList>
    </citation>
    <scope>NUCLEOTIDE SEQUENCE [LARGE SCALE GENOMIC DNA]</scope>
    <source>
        <strain evidence="2">Binning01</strain>
    </source>
</reference>
<accession>A0A369KNX4</accession>
<dbReference type="SUPFAM" id="SSF53335">
    <property type="entry name" value="S-adenosyl-L-methionine-dependent methyltransferases"/>
    <property type="match status" value="1"/>
</dbReference>
<dbReference type="GO" id="GO:0008168">
    <property type="term" value="F:methyltransferase activity"/>
    <property type="evidence" value="ECO:0007669"/>
    <property type="project" value="UniProtKB-KW"/>
</dbReference>
<keyword evidence="2" id="KW-0808">Transferase</keyword>
<dbReference type="EMBL" id="QOVW01000111">
    <property type="protein sequence ID" value="RDB35060.1"/>
    <property type="molecule type" value="Genomic_DNA"/>
</dbReference>
<sequence length="285" mass="33735">MFFKYTLYNAKSQQYKRLIAMTKQIYRMPVLKAYKYFKLIVRECTYLFKIYAPLFVFIAFFSSIRKNIRIRRQYIKESKDFELSKQSLQLSNDWFGSNVPFWLSIIDEHQFQNKHIKALEIGSWEGLSSHFILSKMPKAHLTCVDTWEGADEHKNGSLSSTSILNQIELTFDNNLSDFKDRLTKYKGSSFSFFNNHYARSVYDFIYVDGSHHRDDVIVDAVKCFEMLKVGGVMIFDDYFWRYYEKTIDNPGAAINLFLKLKKDSLKINQLHYQVAIVKTADRYAK</sequence>
<dbReference type="GO" id="GO:0032259">
    <property type="term" value="P:methylation"/>
    <property type="evidence" value="ECO:0007669"/>
    <property type="project" value="UniProtKB-KW"/>
</dbReference>
<dbReference type="AlphaFoldDB" id="A0A369KNX4"/>
<comment type="caution">
    <text evidence="2">The sequence shown here is derived from an EMBL/GenBank/DDBJ whole genome shotgun (WGS) entry which is preliminary data.</text>
</comment>
<evidence type="ECO:0000313" key="3">
    <source>
        <dbReference type="Proteomes" id="UP000253934"/>
    </source>
</evidence>
<feature type="transmembrane region" description="Helical" evidence="1">
    <location>
        <begin position="46"/>
        <end position="64"/>
    </location>
</feature>
<dbReference type="InterPro" id="IPR029063">
    <property type="entry name" value="SAM-dependent_MTases_sf"/>
</dbReference>
<keyword evidence="3" id="KW-1185">Reference proteome</keyword>
<evidence type="ECO:0000313" key="2">
    <source>
        <dbReference type="EMBL" id="RDB35060.1"/>
    </source>
</evidence>
<keyword evidence="1" id="KW-1133">Transmembrane helix</keyword>
<name>A0A369KNX4_9BACT</name>
<dbReference type="Proteomes" id="UP000253934">
    <property type="component" value="Unassembled WGS sequence"/>
</dbReference>